<sequence>MSTKVNRSDGFLASSITLSTAETPDPDSFLEKRSASASYGVAEIPLDALPDWRIDDRLSHASGRFFAVEGLSIHTDFGPTPQWCQPIIVQPEIGILGIIVKRINGVHHFLMQAKMEPGNSELVQYAATVQATPSNYQRVHGGRSTPYLEYFREHAGRRIVFDQLLSEHASWYLHKRNRNMIVEIPENEDIAVADDFAWLTLGQLRHQLERGNRVNMNARTVLSGISYDAEDDADSYGDIRDAFRLQVVESHRAGRSNADVSAAMTWLIDQKAKFSLDIRRISLRDMDKWVRGTDSIRHCEDRYFRIVGLSVAAPSREVDTWSQPMLEPTSSNVVALICQRRSGVLQFLVQAMIQPGLTDRLELAATVQLTPGSYRGPEDLPPLAECLDAPESWIRLEAVQSEDGGRFLRADTTHVVVNVPDGHTVNAPDNYRWMTLGLLNRLIRSGYYVNVEARSLIACLL</sequence>
<dbReference type="Proteomes" id="UP000295680">
    <property type="component" value="Unassembled WGS sequence"/>
</dbReference>
<evidence type="ECO:0000313" key="3">
    <source>
        <dbReference type="Proteomes" id="UP000295680"/>
    </source>
</evidence>
<reference evidence="2 3" key="1">
    <citation type="submission" date="2019-03" db="EMBL/GenBank/DDBJ databases">
        <title>Genomic Encyclopedia of Type Strains, Phase IV (KMG-IV): sequencing the most valuable type-strain genomes for metagenomic binning, comparative biology and taxonomic classification.</title>
        <authorList>
            <person name="Goeker M."/>
        </authorList>
    </citation>
    <scope>NUCLEOTIDE SEQUENCE [LARGE SCALE GENOMIC DNA]</scope>
    <source>
        <strain evidence="2 3">DSM 45934</strain>
    </source>
</reference>
<dbReference type="InterPro" id="IPR038153">
    <property type="entry name" value="EvaA-like_sf"/>
</dbReference>
<dbReference type="OrthoDB" id="9814961at2"/>
<dbReference type="EMBL" id="SLWS01000004">
    <property type="protein sequence ID" value="TCO59330.1"/>
    <property type="molecule type" value="Genomic_DNA"/>
</dbReference>
<protein>
    <submittedName>
        <fullName evidence="2">Oxidase EvaA</fullName>
    </submittedName>
</protein>
<dbReference type="Pfam" id="PF03559">
    <property type="entry name" value="Hexose_dehydrat"/>
    <property type="match status" value="2"/>
</dbReference>
<evidence type="ECO:0000259" key="1">
    <source>
        <dbReference type="Pfam" id="PF03559"/>
    </source>
</evidence>
<gene>
    <name evidence="2" type="ORF">EV192_104171</name>
</gene>
<dbReference type="InterPro" id="IPR005212">
    <property type="entry name" value="EvaA-like"/>
</dbReference>
<comment type="caution">
    <text evidence="2">The sequence shown here is derived from an EMBL/GenBank/DDBJ whole genome shotgun (WGS) entry which is preliminary data.</text>
</comment>
<organism evidence="2 3">
    <name type="scientific">Actinocrispum wychmicini</name>
    <dbReference type="NCBI Taxonomy" id="1213861"/>
    <lineage>
        <taxon>Bacteria</taxon>
        <taxon>Bacillati</taxon>
        <taxon>Actinomycetota</taxon>
        <taxon>Actinomycetes</taxon>
        <taxon>Pseudonocardiales</taxon>
        <taxon>Pseudonocardiaceae</taxon>
        <taxon>Actinocrispum</taxon>
    </lineage>
</organism>
<feature type="domain" description="dTDP-4-dehydro-6-deoxy-alpha-D-glucopyranose 2,3-dehydratase" evidence="1">
    <location>
        <begin position="264"/>
        <end position="460"/>
    </location>
</feature>
<feature type="domain" description="dTDP-4-dehydro-6-deoxy-alpha-D-glucopyranose 2,3-dehydratase" evidence="1">
    <location>
        <begin position="27"/>
        <end position="224"/>
    </location>
</feature>
<evidence type="ECO:0000313" key="2">
    <source>
        <dbReference type="EMBL" id="TCO59330.1"/>
    </source>
</evidence>
<keyword evidence="3" id="KW-1185">Reference proteome</keyword>
<dbReference type="AlphaFoldDB" id="A0A4V2S7C1"/>
<dbReference type="Gene3D" id="3.90.79.40">
    <property type="entry name" value="EvaA sugar 2,3-dehydratase subunit"/>
    <property type="match status" value="2"/>
</dbReference>
<dbReference type="GO" id="GO:0016829">
    <property type="term" value="F:lyase activity"/>
    <property type="evidence" value="ECO:0007669"/>
    <property type="project" value="InterPro"/>
</dbReference>
<name>A0A4V2S7C1_9PSEU</name>
<proteinExistence type="predicted"/>
<accession>A0A4V2S7C1</accession>